<dbReference type="SUPFAM" id="SSF53850">
    <property type="entry name" value="Periplasmic binding protein-like II"/>
    <property type="match status" value="1"/>
</dbReference>
<dbReference type="AlphaFoldDB" id="A0A373FAZ6"/>
<reference evidence="2 3" key="1">
    <citation type="submission" date="2018-08" db="EMBL/GenBank/DDBJ databases">
        <title>Comamonas testosteroni strain SWCO2.</title>
        <authorList>
            <person name="Jiang N."/>
            <person name="Zhang X.Z."/>
        </authorList>
    </citation>
    <scope>NUCLEOTIDE SEQUENCE [LARGE SCALE GENOMIC DNA]</scope>
    <source>
        <strain evidence="2 3">SWCO2</strain>
    </source>
</reference>
<proteinExistence type="inferred from homology"/>
<evidence type="ECO:0000313" key="3">
    <source>
        <dbReference type="Proteomes" id="UP000261948"/>
    </source>
</evidence>
<dbReference type="EMBL" id="QURR01000035">
    <property type="protein sequence ID" value="RGE40589.1"/>
    <property type="molecule type" value="Genomic_DNA"/>
</dbReference>
<dbReference type="Pfam" id="PF03401">
    <property type="entry name" value="TctC"/>
    <property type="match status" value="1"/>
</dbReference>
<dbReference type="InterPro" id="IPR042100">
    <property type="entry name" value="Bug_dom1"/>
</dbReference>
<evidence type="ECO:0000256" key="1">
    <source>
        <dbReference type="ARBA" id="ARBA00006987"/>
    </source>
</evidence>
<dbReference type="PIRSF" id="PIRSF017082">
    <property type="entry name" value="YflP"/>
    <property type="match status" value="1"/>
</dbReference>
<accession>A0A373FAZ6</accession>
<dbReference type="OrthoDB" id="8956376at2"/>
<dbReference type="InterPro" id="IPR006311">
    <property type="entry name" value="TAT_signal"/>
</dbReference>
<dbReference type="Gene3D" id="3.40.190.150">
    <property type="entry name" value="Bordetella uptake gene, domain 1"/>
    <property type="match status" value="1"/>
</dbReference>
<name>A0A373FAZ6_COMTE</name>
<organism evidence="2 3">
    <name type="scientific">Comamonas testosteroni</name>
    <name type="common">Pseudomonas testosteroni</name>
    <dbReference type="NCBI Taxonomy" id="285"/>
    <lineage>
        <taxon>Bacteria</taxon>
        <taxon>Pseudomonadati</taxon>
        <taxon>Pseudomonadota</taxon>
        <taxon>Betaproteobacteria</taxon>
        <taxon>Burkholderiales</taxon>
        <taxon>Comamonadaceae</taxon>
        <taxon>Comamonas</taxon>
    </lineage>
</organism>
<dbReference type="InterPro" id="IPR005064">
    <property type="entry name" value="BUG"/>
</dbReference>
<evidence type="ECO:0000313" key="2">
    <source>
        <dbReference type="EMBL" id="RGE40589.1"/>
    </source>
</evidence>
<comment type="caution">
    <text evidence="2">The sequence shown here is derived from an EMBL/GenBank/DDBJ whole genome shotgun (WGS) entry which is preliminary data.</text>
</comment>
<gene>
    <name evidence="2" type="ORF">DZC30_19950</name>
</gene>
<protein>
    <submittedName>
        <fullName evidence="2">Tripartite tricarboxylate transporter substrate binding protein</fullName>
    </submittedName>
</protein>
<dbReference type="PROSITE" id="PS51318">
    <property type="entry name" value="TAT"/>
    <property type="match status" value="1"/>
</dbReference>
<dbReference type="Proteomes" id="UP000261948">
    <property type="component" value="Unassembled WGS sequence"/>
</dbReference>
<dbReference type="PANTHER" id="PTHR42928">
    <property type="entry name" value="TRICARBOXYLATE-BINDING PROTEIN"/>
    <property type="match status" value="1"/>
</dbReference>
<dbReference type="PANTHER" id="PTHR42928:SF5">
    <property type="entry name" value="BLR1237 PROTEIN"/>
    <property type="match status" value="1"/>
</dbReference>
<sequence>MPILSFSPPAAERRQWLQAVAALALGSTLRAAHAQAQPAVSASHWPDKPVRIFVAGPVGASADVVARALGDQLGRTLKQPFVVDPKPGAAGAIAVNDLMQAPADGYSLLVGASSLVSEIPHIVKMRHDTRRAITPLAELARGGLVLVAAPNLPAKDLKEVLALARSRAEGLSYASYSPGTMSHVAGVLLSQATGAKLVHVGYKGSTPALGDVMGGHIPLMFDGLATSLPLIRSGKIKAIAVTSAQRSALLPDTPTFAELGFPQLSYTGWMGLWSHSAMPAPLQAAIRQQVQTVLASSAYQNILHLAGFEPGSQRDPATLQRELLADYERVGKALQGSNLQP</sequence>
<dbReference type="Gene3D" id="3.40.190.10">
    <property type="entry name" value="Periplasmic binding protein-like II"/>
    <property type="match status" value="1"/>
</dbReference>
<keyword evidence="3" id="KW-1185">Reference proteome</keyword>
<comment type="similarity">
    <text evidence="1">Belongs to the UPF0065 (bug) family.</text>
</comment>
<dbReference type="CDD" id="cd07012">
    <property type="entry name" value="PBP2_Bug_TTT"/>
    <property type="match status" value="1"/>
</dbReference>